<proteinExistence type="predicted"/>
<evidence type="ECO:0008006" key="4">
    <source>
        <dbReference type="Google" id="ProtNLM"/>
    </source>
</evidence>
<keyword evidence="1" id="KW-0812">Transmembrane</keyword>
<keyword evidence="1" id="KW-1133">Transmembrane helix</keyword>
<keyword evidence="1" id="KW-0472">Membrane</keyword>
<evidence type="ECO:0000256" key="1">
    <source>
        <dbReference type="SAM" id="Phobius"/>
    </source>
</evidence>
<feature type="transmembrane region" description="Helical" evidence="1">
    <location>
        <begin position="194"/>
        <end position="221"/>
    </location>
</feature>
<dbReference type="AlphaFoldDB" id="A0A1M4SN71"/>
<name>A0A1M4SN71_9THEO</name>
<evidence type="ECO:0000313" key="2">
    <source>
        <dbReference type="EMBL" id="SHE33670.1"/>
    </source>
</evidence>
<accession>A0A1M4SN71</accession>
<dbReference type="RefSeq" id="WP_073341117.1">
    <property type="nucleotide sequence ID" value="NZ_FQVH01000001.1"/>
</dbReference>
<dbReference type="OrthoDB" id="1956705at2"/>
<feature type="transmembrane region" description="Helical" evidence="1">
    <location>
        <begin position="153"/>
        <end position="174"/>
    </location>
</feature>
<gene>
    <name evidence="2" type="ORF">SAMN02746089_00083</name>
</gene>
<evidence type="ECO:0000313" key="3">
    <source>
        <dbReference type="Proteomes" id="UP000184088"/>
    </source>
</evidence>
<dbReference type="EMBL" id="FQVH01000001">
    <property type="protein sequence ID" value="SHE33670.1"/>
    <property type="molecule type" value="Genomic_DNA"/>
</dbReference>
<feature type="transmembrane region" description="Helical" evidence="1">
    <location>
        <begin position="100"/>
        <end position="118"/>
    </location>
</feature>
<organism evidence="2 3">
    <name type="scientific">Caldanaerobius fijiensis DSM 17918</name>
    <dbReference type="NCBI Taxonomy" id="1121256"/>
    <lineage>
        <taxon>Bacteria</taxon>
        <taxon>Bacillati</taxon>
        <taxon>Bacillota</taxon>
        <taxon>Clostridia</taxon>
        <taxon>Thermoanaerobacterales</taxon>
        <taxon>Thermoanaerobacteraceae</taxon>
        <taxon>Caldanaerobius</taxon>
    </lineage>
</organism>
<dbReference type="Proteomes" id="UP000184088">
    <property type="component" value="Unassembled WGS sequence"/>
</dbReference>
<sequence>MDKKALFDIIRKLKEEIETIPNESIKKRWLCKITEIENIYENIVIPESSKNVYNSIIKNGNELLKLYKRGEIKNIIEKTNLYIKYLKAASYDFKNEADKIIYYVRSFLIMSILFFALSPQYFGFLLPMIFLIPVYIGLRGIKKRSSHAFRISLTLVPVSIMVSVTWIRFFIYALSHYSETVRSTATNINVSASIAKMLVIVPGLLSVVLLFTTLLTAFLGYRYKDYFV</sequence>
<reference evidence="2 3" key="1">
    <citation type="submission" date="2016-11" db="EMBL/GenBank/DDBJ databases">
        <authorList>
            <person name="Jaros S."/>
            <person name="Januszkiewicz K."/>
            <person name="Wedrychowicz H."/>
        </authorList>
    </citation>
    <scope>NUCLEOTIDE SEQUENCE [LARGE SCALE GENOMIC DNA]</scope>
    <source>
        <strain evidence="2 3">DSM 17918</strain>
    </source>
</reference>
<feature type="transmembrane region" description="Helical" evidence="1">
    <location>
        <begin position="124"/>
        <end position="141"/>
    </location>
</feature>
<keyword evidence="3" id="KW-1185">Reference proteome</keyword>
<protein>
    <recommendedName>
        <fullName evidence="4">Alpha-glucosidase</fullName>
    </recommendedName>
</protein>
<dbReference type="STRING" id="1121256.SAMN02746089_00083"/>